<keyword evidence="1" id="KW-0378">Hydrolase</keyword>
<dbReference type="GO" id="GO:0015074">
    <property type="term" value="P:DNA integration"/>
    <property type="evidence" value="ECO:0007669"/>
    <property type="project" value="InterPro"/>
</dbReference>
<dbReference type="PANTHER" id="PTHR11439">
    <property type="entry name" value="GAG-POL-RELATED RETROTRANSPOSON"/>
    <property type="match status" value="1"/>
</dbReference>
<dbReference type="STRING" id="337451.A0A443PJ17"/>
<dbReference type="OrthoDB" id="1936289at2759"/>
<gene>
    <name evidence="4" type="ORF">CKAN_01988000</name>
</gene>
<dbReference type="InterPro" id="IPR057670">
    <property type="entry name" value="SH3_retrovirus"/>
</dbReference>
<dbReference type="Pfam" id="PF22936">
    <property type="entry name" value="Pol_BBD"/>
    <property type="match status" value="1"/>
</dbReference>
<evidence type="ECO:0000256" key="1">
    <source>
        <dbReference type="ARBA" id="ARBA00022750"/>
    </source>
</evidence>
<evidence type="ECO:0000256" key="2">
    <source>
        <dbReference type="SAM" id="MobiDB-lite"/>
    </source>
</evidence>
<accession>A0A443PJ17</accession>
<evidence type="ECO:0000259" key="3">
    <source>
        <dbReference type="PROSITE" id="PS50994"/>
    </source>
</evidence>
<dbReference type="Pfam" id="PF00665">
    <property type="entry name" value="rve"/>
    <property type="match status" value="1"/>
</dbReference>
<protein>
    <submittedName>
        <fullName evidence="4">Copia protein gag-int-pol protein</fullName>
    </submittedName>
</protein>
<dbReference type="Pfam" id="PF07727">
    <property type="entry name" value="RVT_2"/>
    <property type="match status" value="1"/>
</dbReference>
<dbReference type="GO" id="GO:0004190">
    <property type="term" value="F:aspartic-type endopeptidase activity"/>
    <property type="evidence" value="ECO:0007669"/>
    <property type="project" value="UniProtKB-KW"/>
</dbReference>
<dbReference type="Proteomes" id="UP000283530">
    <property type="component" value="Unassembled WGS sequence"/>
</dbReference>
<feature type="region of interest" description="Disordered" evidence="2">
    <location>
        <begin position="714"/>
        <end position="771"/>
    </location>
</feature>
<name>A0A443PJ17_9MAGN</name>
<dbReference type="SUPFAM" id="SSF53098">
    <property type="entry name" value="Ribonuclease H-like"/>
    <property type="match status" value="1"/>
</dbReference>
<comment type="caution">
    <text evidence="4">The sequence shown here is derived from an EMBL/GenBank/DDBJ whole genome shotgun (WGS) entry which is preliminary data.</text>
</comment>
<keyword evidence="1" id="KW-0064">Aspartyl protease</keyword>
<dbReference type="PANTHER" id="PTHR11439:SF487">
    <property type="entry name" value="RNA-DIRECTED DNA POLYMERASE"/>
    <property type="match status" value="1"/>
</dbReference>
<dbReference type="SUPFAM" id="SSF56672">
    <property type="entry name" value="DNA/RNA polymerases"/>
    <property type="match status" value="1"/>
</dbReference>
<dbReference type="PROSITE" id="PS50994">
    <property type="entry name" value="INTEGRASE"/>
    <property type="match status" value="1"/>
</dbReference>
<feature type="compositionally biased region" description="Polar residues" evidence="2">
    <location>
        <begin position="728"/>
        <end position="745"/>
    </location>
</feature>
<evidence type="ECO:0000313" key="5">
    <source>
        <dbReference type="Proteomes" id="UP000283530"/>
    </source>
</evidence>
<dbReference type="GO" id="GO:0003676">
    <property type="term" value="F:nucleic acid binding"/>
    <property type="evidence" value="ECO:0007669"/>
    <property type="project" value="InterPro"/>
</dbReference>
<keyword evidence="5" id="KW-1185">Reference proteome</keyword>
<proteinExistence type="predicted"/>
<feature type="domain" description="Integrase catalytic" evidence="3">
    <location>
        <begin position="433"/>
        <end position="597"/>
    </location>
</feature>
<dbReference type="InterPro" id="IPR012337">
    <property type="entry name" value="RNaseH-like_sf"/>
</dbReference>
<keyword evidence="1" id="KW-0645">Protease</keyword>
<dbReference type="InterPro" id="IPR043502">
    <property type="entry name" value="DNA/RNA_pol_sf"/>
</dbReference>
<dbReference type="Gene3D" id="3.30.420.10">
    <property type="entry name" value="Ribonuclease H-like superfamily/Ribonuclease H"/>
    <property type="match status" value="1"/>
</dbReference>
<dbReference type="Pfam" id="PF13976">
    <property type="entry name" value="gag_pre-integrs"/>
    <property type="match status" value="1"/>
</dbReference>
<dbReference type="EMBL" id="QPKB01000008">
    <property type="protein sequence ID" value="RWR90768.1"/>
    <property type="molecule type" value="Genomic_DNA"/>
</dbReference>
<dbReference type="InterPro" id="IPR013103">
    <property type="entry name" value="RVT_2"/>
</dbReference>
<dbReference type="InterPro" id="IPR054722">
    <property type="entry name" value="PolX-like_BBD"/>
</dbReference>
<feature type="region of interest" description="Disordered" evidence="2">
    <location>
        <begin position="793"/>
        <end position="813"/>
    </location>
</feature>
<organism evidence="4 5">
    <name type="scientific">Cinnamomum micranthum f. kanehirae</name>
    <dbReference type="NCBI Taxonomy" id="337451"/>
    <lineage>
        <taxon>Eukaryota</taxon>
        <taxon>Viridiplantae</taxon>
        <taxon>Streptophyta</taxon>
        <taxon>Embryophyta</taxon>
        <taxon>Tracheophyta</taxon>
        <taxon>Spermatophyta</taxon>
        <taxon>Magnoliopsida</taxon>
        <taxon>Magnoliidae</taxon>
        <taxon>Laurales</taxon>
        <taxon>Lauraceae</taxon>
        <taxon>Cinnamomum</taxon>
    </lineage>
</organism>
<dbReference type="InterPro" id="IPR025724">
    <property type="entry name" value="GAG-pre-integrase_dom"/>
</dbReference>
<reference evidence="4 5" key="1">
    <citation type="journal article" date="2019" name="Nat. Plants">
        <title>Stout camphor tree genome fills gaps in understanding of flowering plant genome evolution.</title>
        <authorList>
            <person name="Chaw S.M."/>
            <person name="Liu Y.C."/>
            <person name="Wu Y.W."/>
            <person name="Wang H.Y."/>
            <person name="Lin C.I."/>
            <person name="Wu C.S."/>
            <person name="Ke H.M."/>
            <person name="Chang L.Y."/>
            <person name="Hsu C.Y."/>
            <person name="Yang H.T."/>
            <person name="Sudianto E."/>
            <person name="Hsu M.H."/>
            <person name="Wu K.P."/>
            <person name="Wang L.N."/>
            <person name="Leebens-Mack J.H."/>
            <person name="Tsai I.J."/>
        </authorList>
    </citation>
    <scope>NUCLEOTIDE SEQUENCE [LARGE SCALE GENOMIC DNA]</scope>
    <source>
        <strain evidence="5">cv. Chaw 1501</strain>
        <tissue evidence="4">Young leaves</tissue>
    </source>
</reference>
<evidence type="ECO:0000313" key="4">
    <source>
        <dbReference type="EMBL" id="RWR90768.1"/>
    </source>
</evidence>
<feature type="region of interest" description="Disordered" evidence="2">
    <location>
        <begin position="155"/>
        <end position="182"/>
    </location>
</feature>
<dbReference type="CDD" id="cd09272">
    <property type="entry name" value="RNase_HI_RT_Ty1"/>
    <property type="match status" value="1"/>
</dbReference>
<dbReference type="InterPro" id="IPR001584">
    <property type="entry name" value="Integrase_cat-core"/>
</dbReference>
<sequence>MLVSTYFGKLKVLWDELANHEPIITCKCGKCECNLGKEHEKRRSNERFHQFLMGLNSDYYAQLRTTLLSQEPLPSLDRAYQQITQEERVRGITHARESLPEVVGFAVRPEGRGRAKPDKIDKSGLMCSHCHRSGHDIVTCFQLLGYPEWWGDRPRTQGATHARGKGGGGRGTDSPATGRGKGATVRAVAVDGCNTMVGASVNGQRNSSNAIASTSNTPASLPNLSAEQWQTIATLFGNIQSSTDRLHGEFSKTSWIIDTGASNHVTGDESYLFDVHDIAACPVGLPDGQKIIATQEGSVRLLDGLYLKNVLYVPKLHCNLISVTQLIDDMHCFVQFASNMCVIQDRHTRKLIGTGERRDGLYYFRQPTTVQAISIDGSSSLLELWHQRLGHPSERVVKSLPFLRNSHDKLNKACDVCPRAKQSRDSFSLSAHKASRIFELVHCDLWGPYNTVSSCGARYFLTIVDDFSRAVWVYLLIDKLEVFKMFMSFFAMVERQFGQKVKIVRSDNGTEFNCLTDYFLSNGILFQTSCVGTPQQNGRVERKHRHILTVARALRFQSHLPLYFWGECVLAASHLINRTPSSVLHNKTPYELLFNTLPVFDELRVFGSLCYAHNQRAKHDKFASRSRKCVFVGYPFGKKGWRLFDLENQSFFVSRDVQFFENQFPFADNAPAPIRSKYDFRSMNLGDDDFDFHHLGDPESLSDDLHITIQSPTTTTLEPAPIIPPAANESQSGPTAEQRPVTPTSPHHLPSTRGAEGAAPDAIDDPHMGRGFREKVPSIRLRDYVTNTVVTQSPSILSPRSPAPSASSGCEPKSFKEAMTDVGWRHAMQTEIRALEDNGTWTMETLPPGKRALGSQWVYKIKYNSDGSIERFKACLVVFGNHQIAGIDYNETFAPVAKMVTVRAFLAIAASKNWELHQMDVHNAFLHGDLNEEVYMKLPPGFGSSQPDMVCRLRKSLYGLKQAPRCWFAKLVTALKEYGFLQSYADYSLFTFTKGDTQLNVLVYVDDLIISGTNSAALRVFKTYLSTCFHMKDLRVLKYFLGIEVARSPDGIFLCQRKYTLDIISETGLLGAKPASFPIEQNHRLAHASGTSLSNPEPYRRLVGRLIYLTVTRPDLAYSVHVLSQFLQEPRQEHWEAALRVVRYLKGSPGQGILLQADSSLSLTGWCDSDWAACPLTRRSLTGWLVFLGHSPISWKTKKQPTVARSSAEAEYRSMASLTCELQWLKGLLLSLGIQHTAAIGLYCDSQSALHIAQNPVFHERTKHIEADCHFVRDAIQDGTILPSYVPTTVQLADIFTKPLGTRQFQFLLSKLGIYDPHAPP</sequence>
<dbReference type="Pfam" id="PF25597">
    <property type="entry name" value="SH3_retrovirus"/>
    <property type="match status" value="1"/>
</dbReference>
<feature type="compositionally biased region" description="Low complexity" evidence="2">
    <location>
        <begin position="793"/>
        <end position="808"/>
    </location>
</feature>
<dbReference type="InterPro" id="IPR036397">
    <property type="entry name" value="RNaseH_sf"/>
</dbReference>